<evidence type="ECO:0000313" key="2">
    <source>
        <dbReference type="Proteomes" id="UP000887013"/>
    </source>
</evidence>
<proteinExistence type="predicted"/>
<gene>
    <name evidence="1" type="ORF">NPIL_274821</name>
</gene>
<reference evidence="1" key="1">
    <citation type="submission" date="2020-08" db="EMBL/GenBank/DDBJ databases">
        <title>Multicomponent nature underlies the extraordinary mechanical properties of spider dragline silk.</title>
        <authorList>
            <person name="Kono N."/>
            <person name="Nakamura H."/>
            <person name="Mori M."/>
            <person name="Yoshida Y."/>
            <person name="Ohtoshi R."/>
            <person name="Malay A.D."/>
            <person name="Moran D.A.P."/>
            <person name="Tomita M."/>
            <person name="Numata K."/>
            <person name="Arakawa K."/>
        </authorList>
    </citation>
    <scope>NUCLEOTIDE SEQUENCE</scope>
</reference>
<evidence type="ECO:0000313" key="1">
    <source>
        <dbReference type="EMBL" id="GFT94221.1"/>
    </source>
</evidence>
<protein>
    <submittedName>
        <fullName evidence="1">Uncharacterized protein</fullName>
    </submittedName>
</protein>
<name>A0A8X6Q393_NEPPI</name>
<comment type="caution">
    <text evidence="1">The sequence shown here is derived from an EMBL/GenBank/DDBJ whole genome shotgun (WGS) entry which is preliminary data.</text>
</comment>
<dbReference type="AlphaFoldDB" id="A0A8X6Q393"/>
<sequence length="177" mass="21333">MLISMVLSMSSNTFYHDIYQQGCISTDEVLLWRDNHNFDTFHTNEHQSVDDHGNFDRLDYRNAHEAPYCDYLYRKFYVGNYNIAYNKQHAQQHDRDLHISQHYGQEPDTSQHHDHVFVLIGISFQHRDREFVVEDIFFHCNGREPIAISILHHDHEFVEIWFQRHGHEFVEDSICRL</sequence>
<dbReference type="EMBL" id="BMAW01121482">
    <property type="protein sequence ID" value="GFT94221.1"/>
    <property type="molecule type" value="Genomic_DNA"/>
</dbReference>
<keyword evidence="2" id="KW-1185">Reference proteome</keyword>
<dbReference type="Proteomes" id="UP000887013">
    <property type="component" value="Unassembled WGS sequence"/>
</dbReference>
<accession>A0A8X6Q393</accession>
<organism evidence="1 2">
    <name type="scientific">Nephila pilipes</name>
    <name type="common">Giant wood spider</name>
    <name type="synonym">Nephila maculata</name>
    <dbReference type="NCBI Taxonomy" id="299642"/>
    <lineage>
        <taxon>Eukaryota</taxon>
        <taxon>Metazoa</taxon>
        <taxon>Ecdysozoa</taxon>
        <taxon>Arthropoda</taxon>
        <taxon>Chelicerata</taxon>
        <taxon>Arachnida</taxon>
        <taxon>Araneae</taxon>
        <taxon>Araneomorphae</taxon>
        <taxon>Entelegynae</taxon>
        <taxon>Araneoidea</taxon>
        <taxon>Nephilidae</taxon>
        <taxon>Nephila</taxon>
    </lineage>
</organism>